<evidence type="ECO:0000313" key="3">
    <source>
        <dbReference type="EMBL" id="TGM07280.1"/>
    </source>
</evidence>
<proteinExistence type="predicted"/>
<feature type="transmembrane region" description="Helical" evidence="1">
    <location>
        <begin position="214"/>
        <end position="236"/>
    </location>
</feature>
<dbReference type="EMBL" id="RQGN01000023">
    <property type="protein sequence ID" value="TGM07280.1"/>
    <property type="molecule type" value="Genomic_DNA"/>
</dbReference>
<evidence type="ECO:0000259" key="2">
    <source>
        <dbReference type="PROSITE" id="PS50125"/>
    </source>
</evidence>
<evidence type="ECO:0000313" key="4">
    <source>
        <dbReference type="Proteomes" id="UP000298429"/>
    </source>
</evidence>
<dbReference type="Proteomes" id="UP000298429">
    <property type="component" value="Unassembled WGS sequence"/>
</dbReference>
<dbReference type="PANTHER" id="PTHR43081">
    <property type="entry name" value="ADENYLATE CYCLASE, TERMINAL-DIFFERENTIATION SPECIFIC-RELATED"/>
    <property type="match status" value="1"/>
</dbReference>
<reference evidence="3 4" key="1">
    <citation type="journal article" date="2019" name="PLoS Negl. Trop. Dis.">
        <title>Revisiting the worldwide diversity of Leptospira species in the environment.</title>
        <authorList>
            <person name="Vincent A.T."/>
            <person name="Schiettekatte O."/>
            <person name="Bourhy P."/>
            <person name="Veyrier F.J."/>
            <person name="Picardeau M."/>
        </authorList>
    </citation>
    <scope>NUCLEOTIDE SEQUENCE [LARGE SCALE GENOMIC DNA]</scope>
    <source>
        <strain evidence="3 4">201702444</strain>
    </source>
</reference>
<dbReference type="InterPro" id="IPR001054">
    <property type="entry name" value="A/G_cyclase"/>
</dbReference>
<dbReference type="PANTHER" id="PTHR43081:SF1">
    <property type="entry name" value="ADENYLATE CYCLASE, TERMINAL-DIFFERENTIATION SPECIFIC"/>
    <property type="match status" value="1"/>
</dbReference>
<name>A0A5F2BSS4_9LEPT</name>
<dbReference type="Gene3D" id="3.30.70.1230">
    <property type="entry name" value="Nucleotide cyclase"/>
    <property type="match status" value="1"/>
</dbReference>
<dbReference type="GO" id="GO:0004016">
    <property type="term" value="F:adenylate cyclase activity"/>
    <property type="evidence" value="ECO:0007669"/>
    <property type="project" value="UniProtKB-ARBA"/>
</dbReference>
<dbReference type="GO" id="GO:0009190">
    <property type="term" value="P:cyclic nucleotide biosynthetic process"/>
    <property type="evidence" value="ECO:0007669"/>
    <property type="project" value="InterPro"/>
</dbReference>
<dbReference type="Pfam" id="PF00211">
    <property type="entry name" value="Guanylate_cyc"/>
    <property type="match status" value="1"/>
</dbReference>
<sequence length="470" mass="52409">MTWIGIRSLQKERVVPFENRNLTESKIYDIGEIEMKHTEDILGQKEKRAFRIGYILRAILALSFIPPSLSISQSGTERLWILVLYVGTIAVSCTMLWFLSKERFCLKDDNRIAGWLGVLLDVLILSILPWTWYDSVGGDSIPRTYLMKTAFIPMTAVFILVNGLSLKPVYPVLVAVAAFSISLYIFQYVSEDPRSVWTESLSETFLTAKASPQYYFTIVALLILYGGVTSFIAYTARSLLKESVRSERKSSQLGRYFSPGVIQRITAEDNLFSPGGRLQKIAVLFCDIRDFTSISEKLSPQEVISLLSEYHREMVRVVFENGGSVDKFIGDGILVTFGIPESTDADCRNAVTAGIEMKKALKKLNELRVQKGEAPLKQGIGIHFGDAVCGNIGTEERLEFTVIGDAVNAASRIESACKELNSEFLISEEVLKNTELVNGFKTVSKGEVKVKGKEKLLSLFEVIPNENEAG</sequence>
<dbReference type="AlphaFoldDB" id="A0A5F2BSS4"/>
<feature type="transmembrane region" description="Helical" evidence="1">
    <location>
        <begin position="54"/>
        <end position="73"/>
    </location>
</feature>
<dbReference type="SUPFAM" id="SSF55073">
    <property type="entry name" value="Nucleotide cyclase"/>
    <property type="match status" value="1"/>
</dbReference>
<keyword evidence="1" id="KW-0472">Membrane</keyword>
<protein>
    <submittedName>
        <fullName evidence="3">Adenylate/guanylate cyclase domain-containing protein</fullName>
    </submittedName>
</protein>
<dbReference type="GO" id="GO:0035556">
    <property type="term" value="P:intracellular signal transduction"/>
    <property type="evidence" value="ECO:0007669"/>
    <property type="project" value="InterPro"/>
</dbReference>
<keyword evidence="1" id="KW-0812">Transmembrane</keyword>
<accession>A0A5F2BSS4</accession>
<feature type="transmembrane region" description="Helical" evidence="1">
    <location>
        <begin position="169"/>
        <end position="189"/>
    </location>
</feature>
<dbReference type="PROSITE" id="PS50125">
    <property type="entry name" value="GUANYLATE_CYCLASE_2"/>
    <property type="match status" value="1"/>
</dbReference>
<feature type="domain" description="Guanylate cyclase" evidence="2">
    <location>
        <begin position="282"/>
        <end position="414"/>
    </location>
</feature>
<dbReference type="InterPro" id="IPR050697">
    <property type="entry name" value="Adenylyl/Guanylyl_Cyclase_3/4"/>
</dbReference>
<dbReference type="InterPro" id="IPR029787">
    <property type="entry name" value="Nucleotide_cyclase"/>
</dbReference>
<feature type="transmembrane region" description="Helical" evidence="1">
    <location>
        <begin position="79"/>
        <end position="100"/>
    </location>
</feature>
<feature type="transmembrane region" description="Helical" evidence="1">
    <location>
        <begin position="145"/>
        <end position="162"/>
    </location>
</feature>
<organism evidence="3 4">
    <name type="scientific">Leptospira barantonii</name>
    <dbReference type="NCBI Taxonomy" id="2023184"/>
    <lineage>
        <taxon>Bacteria</taxon>
        <taxon>Pseudomonadati</taxon>
        <taxon>Spirochaetota</taxon>
        <taxon>Spirochaetia</taxon>
        <taxon>Leptospirales</taxon>
        <taxon>Leptospiraceae</taxon>
        <taxon>Leptospira</taxon>
    </lineage>
</organism>
<gene>
    <name evidence="3" type="ORF">EHQ76_04595</name>
</gene>
<evidence type="ECO:0000256" key="1">
    <source>
        <dbReference type="SAM" id="Phobius"/>
    </source>
</evidence>
<keyword evidence="1" id="KW-1133">Transmembrane helix</keyword>
<dbReference type="SMART" id="SM00044">
    <property type="entry name" value="CYCc"/>
    <property type="match status" value="1"/>
</dbReference>
<comment type="caution">
    <text evidence="3">The sequence shown here is derived from an EMBL/GenBank/DDBJ whole genome shotgun (WGS) entry which is preliminary data.</text>
</comment>
<dbReference type="CDD" id="cd07302">
    <property type="entry name" value="CHD"/>
    <property type="match status" value="1"/>
</dbReference>
<dbReference type="OrthoDB" id="341967at2"/>
<feature type="transmembrane region" description="Helical" evidence="1">
    <location>
        <begin position="112"/>
        <end position="133"/>
    </location>
</feature>